<evidence type="ECO:0000313" key="10">
    <source>
        <dbReference type="Proteomes" id="UP000054010"/>
    </source>
</evidence>
<dbReference type="OrthoDB" id="9804482at2"/>
<dbReference type="InterPro" id="IPR001405">
    <property type="entry name" value="UPF0758"/>
</dbReference>
<keyword evidence="6" id="KW-0482">Metalloprotease</keyword>
<evidence type="ECO:0000259" key="8">
    <source>
        <dbReference type="PROSITE" id="PS50249"/>
    </source>
</evidence>
<dbReference type="AlphaFoldDB" id="E1IE73"/>
<dbReference type="Gene3D" id="3.40.140.10">
    <property type="entry name" value="Cytidine Deaminase, domain 2"/>
    <property type="match status" value="1"/>
</dbReference>
<feature type="domain" description="MPN" evidence="8">
    <location>
        <begin position="111"/>
        <end position="233"/>
    </location>
</feature>
<dbReference type="STRING" id="765420.OSCT_1624"/>
<dbReference type="InterPro" id="IPR037518">
    <property type="entry name" value="MPN"/>
</dbReference>
<organism evidence="9 10">
    <name type="scientific">Oscillochloris trichoides DG-6</name>
    <dbReference type="NCBI Taxonomy" id="765420"/>
    <lineage>
        <taxon>Bacteria</taxon>
        <taxon>Bacillati</taxon>
        <taxon>Chloroflexota</taxon>
        <taxon>Chloroflexia</taxon>
        <taxon>Chloroflexales</taxon>
        <taxon>Chloroflexineae</taxon>
        <taxon>Oscillochloridaceae</taxon>
        <taxon>Oscillochloris</taxon>
    </lineage>
</organism>
<comment type="similarity">
    <text evidence="1 7">Belongs to the UPF0758 family.</text>
</comment>
<dbReference type="InterPro" id="IPR046778">
    <property type="entry name" value="UPF0758_N"/>
</dbReference>
<dbReference type="PROSITE" id="PS01302">
    <property type="entry name" value="UPF0758"/>
    <property type="match status" value="1"/>
</dbReference>
<dbReference type="EMBL" id="ADVR01000051">
    <property type="protein sequence ID" value="EFO80533.1"/>
    <property type="molecule type" value="Genomic_DNA"/>
</dbReference>
<protein>
    <submittedName>
        <fullName evidence="9">DNA repair protein RadC</fullName>
    </submittedName>
</protein>
<proteinExistence type="inferred from homology"/>
<dbReference type="InterPro" id="IPR020891">
    <property type="entry name" value="UPF0758_CS"/>
</dbReference>
<dbReference type="GO" id="GO:0046872">
    <property type="term" value="F:metal ion binding"/>
    <property type="evidence" value="ECO:0007669"/>
    <property type="project" value="UniProtKB-KW"/>
</dbReference>
<keyword evidence="2" id="KW-0645">Protease</keyword>
<dbReference type="eggNOG" id="COG2003">
    <property type="taxonomic scope" value="Bacteria"/>
</dbReference>
<dbReference type="Proteomes" id="UP000054010">
    <property type="component" value="Unassembled WGS sequence"/>
</dbReference>
<evidence type="ECO:0000256" key="3">
    <source>
        <dbReference type="ARBA" id="ARBA00022723"/>
    </source>
</evidence>
<dbReference type="CDD" id="cd08071">
    <property type="entry name" value="MPN_DUF2466"/>
    <property type="match status" value="1"/>
</dbReference>
<dbReference type="Pfam" id="PF04002">
    <property type="entry name" value="RadC"/>
    <property type="match status" value="1"/>
</dbReference>
<keyword evidence="10" id="KW-1185">Reference proteome</keyword>
<evidence type="ECO:0000256" key="1">
    <source>
        <dbReference type="ARBA" id="ARBA00010243"/>
    </source>
</evidence>
<dbReference type="Pfam" id="PF20582">
    <property type="entry name" value="UPF0758_N"/>
    <property type="match status" value="1"/>
</dbReference>
<dbReference type="NCBIfam" id="NF000642">
    <property type="entry name" value="PRK00024.1"/>
    <property type="match status" value="1"/>
</dbReference>
<dbReference type="PROSITE" id="PS50249">
    <property type="entry name" value="MPN"/>
    <property type="match status" value="1"/>
</dbReference>
<dbReference type="HOGENOM" id="CLU_073529_0_2_0"/>
<comment type="caution">
    <text evidence="9">The sequence shown here is derived from an EMBL/GenBank/DDBJ whole genome shotgun (WGS) entry which is preliminary data.</text>
</comment>
<gene>
    <name evidence="9" type="ORF">OSCT_1624</name>
</gene>
<keyword evidence="5" id="KW-0862">Zinc</keyword>
<dbReference type="GO" id="GO:0008237">
    <property type="term" value="F:metallopeptidase activity"/>
    <property type="evidence" value="ECO:0007669"/>
    <property type="project" value="UniProtKB-KW"/>
</dbReference>
<evidence type="ECO:0000256" key="5">
    <source>
        <dbReference type="ARBA" id="ARBA00022833"/>
    </source>
</evidence>
<dbReference type="NCBIfam" id="TIGR00608">
    <property type="entry name" value="radc"/>
    <property type="match status" value="1"/>
</dbReference>
<evidence type="ECO:0000256" key="2">
    <source>
        <dbReference type="ARBA" id="ARBA00022670"/>
    </source>
</evidence>
<sequence length="236" mass="26093">MQPAPQRYHLRIKEFPPDSQPRERLRDAGPAALSDAELLAILLRVGVAGTNVLQLAQQLLLEHGGWIGLQRADYSELCRRHGVGEAKAATLKAALEIGRRILITGTDERPQIRSPTDVANLLMVEMGHLDQEHLRTVLLDTKNRVQQISTIYVGSVNTAVIRVGEVFRDAVRKNSTAIIMVHNHPSGDPTPSTEDILVTRQIVEAGKLLDIDVLDHLIIGRGRYVSMRERGQGFSG</sequence>
<name>E1IE73_9CHLR</name>
<keyword evidence="4" id="KW-0378">Hydrolase</keyword>
<dbReference type="GO" id="GO:0006508">
    <property type="term" value="P:proteolysis"/>
    <property type="evidence" value="ECO:0007669"/>
    <property type="project" value="UniProtKB-KW"/>
</dbReference>
<evidence type="ECO:0000313" key="9">
    <source>
        <dbReference type="EMBL" id="EFO80533.1"/>
    </source>
</evidence>
<dbReference type="SUPFAM" id="SSF47781">
    <property type="entry name" value="RuvA domain 2-like"/>
    <property type="match status" value="1"/>
</dbReference>
<evidence type="ECO:0000256" key="4">
    <source>
        <dbReference type="ARBA" id="ARBA00022801"/>
    </source>
</evidence>
<dbReference type="InterPro" id="IPR025657">
    <property type="entry name" value="RadC_JAB"/>
</dbReference>
<dbReference type="PANTHER" id="PTHR30471:SF3">
    <property type="entry name" value="UPF0758 PROTEIN YEES-RELATED"/>
    <property type="match status" value="1"/>
</dbReference>
<reference evidence="9 10" key="1">
    <citation type="journal article" date="2011" name="J. Bacteriol.">
        <title>Draft genome sequence of the anoxygenic filamentous phototrophic bacterium Oscillochloris trichoides subsp. DG-6.</title>
        <authorList>
            <person name="Kuznetsov B.B."/>
            <person name="Ivanovsky R.N."/>
            <person name="Keppen O.I."/>
            <person name="Sukhacheva M.V."/>
            <person name="Bumazhkin B.K."/>
            <person name="Patutina E.O."/>
            <person name="Beletsky A.V."/>
            <person name="Mardanov A.V."/>
            <person name="Baslerov R.V."/>
            <person name="Panteleeva A.N."/>
            <person name="Kolganova T.V."/>
            <person name="Ravin N.V."/>
            <person name="Skryabin K.G."/>
        </authorList>
    </citation>
    <scope>NUCLEOTIDE SEQUENCE [LARGE SCALE GENOMIC DNA]</scope>
    <source>
        <strain evidence="9 10">DG-6</strain>
    </source>
</reference>
<dbReference type="PANTHER" id="PTHR30471">
    <property type="entry name" value="DNA REPAIR PROTEIN RADC"/>
    <property type="match status" value="1"/>
</dbReference>
<evidence type="ECO:0000256" key="7">
    <source>
        <dbReference type="RuleBase" id="RU003797"/>
    </source>
</evidence>
<keyword evidence="3" id="KW-0479">Metal-binding</keyword>
<accession>E1IE73</accession>
<evidence type="ECO:0000256" key="6">
    <source>
        <dbReference type="ARBA" id="ARBA00023049"/>
    </source>
</evidence>
<dbReference type="InterPro" id="IPR010994">
    <property type="entry name" value="RuvA_2-like"/>
</dbReference>